<feature type="domain" description="Pre-rRNA-processing protein Ipi1 N-terminal" evidence="2">
    <location>
        <begin position="154"/>
        <end position="253"/>
    </location>
</feature>
<dbReference type="Proteomes" id="UP000681722">
    <property type="component" value="Unassembled WGS sequence"/>
</dbReference>
<dbReference type="InterPro" id="IPR011989">
    <property type="entry name" value="ARM-like"/>
</dbReference>
<dbReference type="EMBL" id="CAJNOQ010003368">
    <property type="protein sequence ID" value="CAF1008928.1"/>
    <property type="molecule type" value="Genomic_DNA"/>
</dbReference>
<comment type="caution">
    <text evidence="4">The sequence shown here is derived from an EMBL/GenBank/DDBJ whole genome shotgun (WGS) entry which is preliminary data.</text>
</comment>
<evidence type="ECO:0000313" key="3">
    <source>
        <dbReference type="EMBL" id="CAF0770201.1"/>
    </source>
</evidence>
<dbReference type="SUPFAM" id="SSF48371">
    <property type="entry name" value="ARM repeat"/>
    <property type="match status" value="1"/>
</dbReference>
<feature type="region of interest" description="Disordered" evidence="1">
    <location>
        <begin position="1"/>
        <end position="39"/>
    </location>
</feature>
<evidence type="ECO:0000256" key="1">
    <source>
        <dbReference type="SAM" id="MobiDB-lite"/>
    </source>
</evidence>
<dbReference type="Pfam" id="PF12333">
    <property type="entry name" value="Ipi1_N"/>
    <property type="match status" value="1"/>
</dbReference>
<dbReference type="Proteomes" id="UP000663829">
    <property type="component" value="Unassembled WGS sequence"/>
</dbReference>
<keyword evidence="7" id="KW-1185">Reference proteome</keyword>
<dbReference type="OrthoDB" id="361362at2759"/>
<dbReference type="InterPro" id="IPR024679">
    <property type="entry name" value="Ipi1_N"/>
</dbReference>
<dbReference type="EMBL" id="CAJOBC010003385">
    <property type="protein sequence ID" value="CAF3781072.1"/>
    <property type="molecule type" value="Genomic_DNA"/>
</dbReference>
<evidence type="ECO:0000313" key="4">
    <source>
        <dbReference type="EMBL" id="CAF1008928.1"/>
    </source>
</evidence>
<name>A0A814HH23_9BILA</name>
<dbReference type="Gene3D" id="1.25.10.10">
    <property type="entry name" value="Leucine-rich Repeat Variant"/>
    <property type="match status" value="1"/>
</dbReference>
<reference evidence="4" key="1">
    <citation type="submission" date="2021-02" db="EMBL/GenBank/DDBJ databases">
        <authorList>
            <person name="Nowell W R."/>
        </authorList>
    </citation>
    <scope>NUCLEOTIDE SEQUENCE</scope>
</reference>
<dbReference type="InterPro" id="IPR016024">
    <property type="entry name" value="ARM-type_fold"/>
</dbReference>
<evidence type="ECO:0000259" key="2">
    <source>
        <dbReference type="Pfam" id="PF12333"/>
    </source>
</evidence>
<dbReference type="Proteomes" id="UP000682733">
    <property type="component" value="Unassembled WGS sequence"/>
</dbReference>
<dbReference type="AlphaFoldDB" id="A0A814HH23"/>
<protein>
    <recommendedName>
        <fullName evidence="2">Pre-rRNA-processing protein Ipi1 N-terminal domain-containing protein</fullName>
    </recommendedName>
</protein>
<proteinExistence type="predicted"/>
<sequence>MGKKKHQEYEFGGGKKVSKNNRSGSSKTKKNKDFQKVKLRAGKFRPKNLNETKLQFQTRSIFIREQIAKDYNTEKIDEIIIRLHHGTVAHKLTVLDTLKQRLNNDPSTWMNSSDNLIDSTTSLLSNEHVSLYRSSLECLKLILNRIQSSNTDPLAPFIPLVCQRLISLITNINDDIRERSLPFLELLLQHYSSTNKNNALSSQSLAVLESLLQQMTKMTRSDQKFIVNIETATSKTSSSKNWHSRMLEAIYELVEIYFNKNQIENNSYDQINSLEQQQENKQMIKLYDSFRYSESKPFRAIDNLFQDRSDLPKFSRVIDLLVNVLLQYWSEMRIHLHERQHYRDALLSMWLCMKILSKIMLPSSTDLNSLYYQYDIKQLIAKHASQLKKYLLKNFPFDEQLYGDFNTQNLKENVTIRRLNIKIIDVLSIYFPVENVQQTKETLLPKQFVTMINYMFDLLQKRNLTDNEARDTLMFVEKCITAFQDDELTTKSIEGIKFYLQLSTHSLRTHYVAFRILCDCIRQQLFKKLNSNSDLPANEMVWFVVQVIRSSEDVFNENEKEIILRQMTQIFTYRLEQFSKLFTEISLDYFAILKTSKGVQQHLLITWFDGLSPNQTLDSSVFLRIQQYVQWEILEYQSLQQFLSIIFRQYDVYGTQYCSLDELSLFLHQLMFSYKLDGYVSTENIKNNEYEYGLKFVKRTEAIVNKLQTLKSNHDDLFTALWTRLANDLTRSSKTLKWFEWCAIYLLYSIDQWIGPNTSIQTQMGAQFINVIKKCITYGIIEQHKSQNSYKNETEYLYHLILKCIRQSDDLKILLNKCLEFVQEQEIWAICKAILCAFTSLLNFALFSTFSYPSPLFRDLSANSQEKHPISTPIPQQCTLFLFYLTKQTTTIKKALFHVKTDMREYRLKRNSDPLSSFHERQNNLTKQFERAHQMLQNLKDFVTLGHFIQMNNEEDKKGNDERHYNNYIIPFLKLNKTRKEMRSIVDVLFQEGNNYGNQLFANRMLL</sequence>
<evidence type="ECO:0000313" key="6">
    <source>
        <dbReference type="EMBL" id="CAF3781072.1"/>
    </source>
</evidence>
<organism evidence="4 7">
    <name type="scientific">Didymodactylos carnosus</name>
    <dbReference type="NCBI Taxonomy" id="1234261"/>
    <lineage>
        <taxon>Eukaryota</taxon>
        <taxon>Metazoa</taxon>
        <taxon>Spiralia</taxon>
        <taxon>Gnathifera</taxon>
        <taxon>Rotifera</taxon>
        <taxon>Eurotatoria</taxon>
        <taxon>Bdelloidea</taxon>
        <taxon>Philodinida</taxon>
        <taxon>Philodinidae</taxon>
        <taxon>Didymodactylos</taxon>
    </lineage>
</organism>
<evidence type="ECO:0000313" key="7">
    <source>
        <dbReference type="Proteomes" id="UP000663829"/>
    </source>
</evidence>
<accession>A0A814HH23</accession>
<dbReference type="Proteomes" id="UP000677228">
    <property type="component" value="Unassembled WGS sequence"/>
</dbReference>
<dbReference type="EMBL" id="CAJOBA010000705">
    <property type="protein sequence ID" value="CAF3551006.1"/>
    <property type="molecule type" value="Genomic_DNA"/>
</dbReference>
<gene>
    <name evidence="4" type="ORF">GPM918_LOCUS14158</name>
    <name evidence="3" type="ORF">OVA965_LOCUS3043</name>
    <name evidence="6" type="ORF">SRO942_LOCUS14206</name>
    <name evidence="5" type="ORF">TMI583_LOCUS3042</name>
</gene>
<dbReference type="EMBL" id="CAJNOK010000705">
    <property type="protein sequence ID" value="CAF0770201.1"/>
    <property type="molecule type" value="Genomic_DNA"/>
</dbReference>
<evidence type="ECO:0000313" key="5">
    <source>
        <dbReference type="EMBL" id="CAF3551006.1"/>
    </source>
</evidence>